<sequence length="124" mass="13777">MCTTLHPLIKASIVSRDGSRKANTGPPFSVSPHPAGRRAAGWRIQERKWVKARFVYIYTTATYHTCYNASASGTHLSLCKADRQDGLASRLRLCDQSASRFVRSSAWRVGILGTEDPVCCFLQM</sequence>
<keyword evidence="3" id="KW-1185">Reference proteome</keyword>
<evidence type="ECO:0000313" key="3">
    <source>
        <dbReference type="Proteomes" id="UP001444661"/>
    </source>
</evidence>
<proteinExistence type="predicted"/>
<protein>
    <submittedName>
        <fullName evidence="2">Uncharacterized protein</fullName>
    </submittedName>
</protein>
<gene>
    <name evidence="2" type="ORF">PG993_013146</name>
</gene>
<evidence type="ECO:0000256" key="1">
    <source>
        <dbReference type="SAM" id="MobiDB-lite"/>
    </source>
</evidence>
<dbReference type="EMBL" id="JAQQWK010000012">
    <property type="protein sequence ID" value="KAK8022379.1"/>
    <property type="molecule type" value="Genomic_DNA"/>
</dbReference>
<evidence type="ECO:0000313" key="2">
    <source>
        <dbReference type="EMBL" id="KAK8022379.1"/>
    </source>
</evidence>
<comment type="caution">
    <text evidence="2">The sequence shown here is derived from an EMBL/GenBank/DDBJ whole genome shotgun (WGS) entry which is preliminary data.</text>
</comment>
<accession>A0ABR1RWT3</accession>
<feature type="region of interest" description="Disordered" evidence="1">
    <location>
        <begin position="16"/>
        <end position="36"/>
    </location>
</feature>
<organism evidence="2 3">
    <name type="scientific">Apiospora rasikravindrae</name>
    <dbReference type="NCBI Taxonomy" id="990691"/>
    <lineage>
        <taxon>Eukaryota</taxon>
        <taxon>Fungi</taxon>
        <taxon>Dikarya</taxon>
        <taxon>Ascomycota</taxon>
        <taxon>Pezizomycotina</taxon>
        <taxon>Sordariomycetes</taxon>
        <taxon>Xylariomycetidae</taxon>
        <taxon>Amphisphaeriales</taxon>
        <taxon>Apiosporaceae</taxon>
        <taxon>Apiospora</taxon>
    </lineage>
</organism>
<reference evidence="2 3" key="1">
    <citation type="submission" date="2023-01" db="EMBL/GenBank/DDBJ databases">
        <title>Analysis of 21 Apiospora genomes using comparative genomics revels a genus with tremendous synthesis potential of carbohydrate active enzymes and secondary metabolites.</title>
        <authorList>
            <person name="Sorensen T."/>
        </authorList>
    </citation>
    <scope>NUCLEOTIDE SEQUENCE [LARGE SCALE GENOMIC DNA]</scope>
    <source>
        <strain evidence="2 3">CBS 33761</strain>
    </source>
</reference>
<dbReference type="Proteomes" id="UP001444661">
    <property type="component" value="Unassembled WGS sequence"/>
</dbReference>
<name>A0ABR1RWT3_9PEZI</name>